<dbReference type="GO" id="GO:0004803">
    <property type="term" value="F:transposase activity"/>
    <property type="evidence" value="ECO:0007669"/>
    <property type="project" value="InterPro"/>
</dbReference>
<sequence>MVKYTTALKLGTAQAEAILSRFTRNNVQHPTYKALAELGKAIKTLFLCQYIISETLRQEIHAGPNVVENWNSANGFIFYGDGREIASNRIEDQELSILSLHLLQLCLVYVNTLMIQQVLKESIWHSRMTAADFRALTPLIYAHINPYGWFELDMDKRLPIERMAA</sequence>
<dbReference type="Pfam" id="PF01526">
    <property type="entry name" value="DDE_Tnp_Tn3"/>
    <property type="match status" value="1"/>
</dbReference>
<evidence type="ECO:0000313" key="2">
    <source>
        <dbReference type="EMBL" id="CAA9893062.1"/>
    </source>
</evidence>
<dbReference type="GO" id="GO:0006313">
    <property type="term" value="P:DNA transposition"/>
    <property type="evidence" value="ECO:0007669"/>
    <property type="project" value="InterPro"/>
</dbReference>
<name>A0A8S0XLX8_9GAMM</name>
<proteinExistence type="predicted"/>
<reference evidence="2 3" key="1">
    <citation type="submission" date="2020-02" db="EMBL/GenBank/DDBJ databases">
        <authorList>
            <person name="Hogendoorn C."/>
        </authorList>
    </citation>
    <scope>NUCLEOTIDE SEQUENCE [LARGE SCALE GENOMIC DNA]</scope>
    <source>
        <strain evidence="2">METHB21</strain>
    </source>
</reference>
<protein>
    <submittedName>
        <fullName evidence="2">Transposase</fullName>
    </submittedName>
</protein>
<dbReference type="InterPro" id="IPR002513">
    <property type="entry name" value="Tn3_Tnp_DDE_dom"/>
</dbReference>
<gene>
    <name evidence="2" type="ORF">METHB2_980003</name>
</gene>
<organism evidence="2 3">
    <name type="scientific">Candidatus Methylobacter favarea</name>
    <dbReference type="NCBI Taxonomy" id="2707345"/>
    <lineage>
        <taxon>Bacteria</taxon>
        <taxon>Pseudomonadati</taxon>
        <taxon>Pseudomonadota</taxon>
        <taxon>Gammaproteobacteria</taxon>
        <taxon>Methylococcales</taxon>
        <taxon>Methylococcaceae</taxon>
        <taxon>Methylobacter</taxon>
    </lineage>
</organism>
<dbReference type="Proteomes" id="UP000494216">
    <property type="component" value="Unassembled WGS sequence"/>
</dbReference>
<feature type="domain" description="Tn3 transposase DDE" evidence="1">
    <location>
        <begin position="1"/>
        <end position="150"/>
    </location>
</feature>
<comment type="caution">
    <text evidence="2">The sequence shown here is derived from an EMBL/GenBank/DDBJ whole genome shotgun (WGS) entry which is preliminary data.</text>
</comment>
<evidence type="ECO:0000259" key="1">
    <source>
        <dbReference type="Pfam" id="PF01526"/>
    </source>
</evidence>
<evidence type="ECO:0000313" key="3">
    <source>
        <dbReference type="Proteomes" id="UP000494216"/>
    </source>
</evidence>
<keyword evidence="3" id="KW-1185">Reference proteome</keyword>
<dbReference type="EMBL" id="CADCXN010000133">
    <property type="protein sequence ID" value="CAA9893062.1"/>
    <property type="molecule type" value="Genomic_DNA"/>
</dbReference>
<accession>A0A8S0XLX8</accession>
<dbReference type="AlphaFoldDB" id="A0A8S0XLX8"/>